<name>A0A9P6N4G7_9FUNG</name>
<dbReference type="Gene3D" id="3.80.10.10">
    <property type="entry name" value="Ribonuclease Inhibitor"/>
    <property type="match status" value="1"/>
</dbReference>
<dbReference type="AlphaFoldDB" id="A0A9P6N4G7"/>
<keyword evidence="4" id="KW-1185">Reference proteome</keyword>
<feature type="region of interest" description="Disordered" evidence="2">
    <location>
        <begin position="183"/>
        <end position="240"/>
    </location>
</feature>
<proteinExistence type="predicted"/>
<dbReference type="EMBL" id="JAAAID010000019">
    <property type="protein sequence ID" value="KAG0024405.1"/>
    <property type="molecule type" value="Genomic_DNA"/>
</dbReference>
<feature type="compositionally biased region" description="Low complexity" evidence="2">
    <location>
        <begin position="417"/>
        <end position="437"/>
    </location>
</feature>
<feature type="coiled-coil region" evidence="1">
    <location>
        <begin position="287"/>
        <end position="314"/>
    </location>
</feature>
<dbReference type="InterPro" id="IPR032675">
    <property type="entry name" value="LRR_dom_sf"/>
</dbReference>
<comment type="caution">
    <text evidence="3">The sequence shown here is derived from an EMBL/GenBank/DDBJ whole genome shotgun (WGS) entry which is preliminary data.</text>
</comment>
<keyword evidence="1" id="KW-0175">Coiled coil</keyword>
<dbReference type="Proteomes" id="UP000703661">
    <property type="component" value="Unassembled WGS sequence"/>
</dbReference>
<accession>A0A9P6N4G7</accession>
<evidence type="ECO:0000313" key="4">
    <source>
        <dbReference type="Proteomes" id="UP000703661"/>
    </source>
</evidence>
<gene>
    <name evidence="3" type="ORF">BGZ80_003411</name>
</gene>
<feature type="compositionally biased region" description="Polar residues" evidence="2">
    <location>
        <begin position="224"/>
        <end position="240"/>
    </location>
</feature>
<feature type="region of interest" description="Disordered" evidence="2">
    <location>
        <begin position="412"/>
        <end position="437"/>
    </location>
</feature>
<feature type="compositionally biased region" description="Low complexity" evidence="2">
    <location>
        <begin position="202"/>
        <end position="223"/>
    </location>
</feature>
<organism evidence="3 4">
    <name type="scientific">Entomortierella chlamydospora</name>
    <dbReference type="NCBI Taxonomy" id="101097"/>
    <lineage>
        <taxon>Eukaryota</taxon>
        <taxon>Fungi</taxon>
        <taxon>Fungi incertae sedis</taxon>
        <taxon>Mucoromycota</taxon>
        <taxon>Mortierellomycotina</taxon>
        <taxon>Mortierellomycetes</taxon>
        <taxon>Mortierellales</taxon>
        <taxon>Mortierellaceae</taxon>
        <taxon>Entomortierella</taxon>
    </lineage>
</organism>
<dbReference type="SUPFAM" id="SSF52047">
    <property type="entry name" value="RNI-like"/>
    <property type="match status" value="1"/>
</dbReference>
<reference evidence="3" key="1">
    <citation type="journal article" date="2020" name="Fungal Divers.">
        <title>Resolving the Mortierellaceae phylogeny through synthesis of multi-gene phylogenetics and phylogenomics.</title>
        <authorList>
            <person name="Vandepol N."/>
            <person name="Liber J."/>
            <person name="Desiro A."/>
            <person name="Na H."/>
            <person name="Kennedy M."/>
            <person name="Barry K."/>
            <person name="Grigoriev I.V."/>
            <person name="Miller A.N."/>
            <person name="O'Donnell K."/>
            <person name="Stajich J.E."/>
            <person name="Bonito G."/>
        </authorList>
    </citation>
    <scope>NUCLEOTIDE SEQUENCE</scope>
    <source>
        <strain evidence="3">NRRL 2769</strain>
    </source>
</reference>
<feature type="region of interest" description="Disordered" evidence="2">
    <location>
        <begin position="381"/>
        <end position="400"/>
    </location>
</feature>
<feature type="compositionally biased region" description="Polar residues" evidence="2">
    <location>
        <begin position="183"/>
        <end position="197"/>
    </location>
</feature>
<evidence type="ECO:0000313" key="3">
    <source>
        <dbReference type="EMBL" id="KAG0024405.1"/>
    </source>
</evidence>
<evidence type="ECO:0000256" key="2">
    <source>
        <dbReference type="SAM" id="MobiDB-lite"/>
    </source>
</evidence>
<sequence length="1262" mass="141859">MDVEYQRFRIPPDGPLIRIEVIDDEESGQKVVFLDDIELQFPGIRCVMHGDIAVTYVRDSKQRRIEPLRIKYHPGTVLDVILSSNSAVFQHLPNNSISAQPNSDNTGDINYYYNNTGLGPIIQHPDNIPANSLLIPSSYNGSNRDSNYNINNTLSRSLNNLTINTCVSSDDSWQRQYDISLPQTPSSAAWSPSNVSPNGVYRSASSASRTASSVSRTPSTSRAPNITTVSTPDSPANISADSTLQTSAQLFGTFETSIKIGQLDQTEAIKGEIWAAFNNVQTEVTKNQELQMQVLEMQQSAAEMQHQMMQIQKQTLDRVALLHSRVQAILTQTYELHEYPIPRLFIVLPRETQRRDLIMNPFTNRFRLHFLCECGDHTRQQPQTLTLPPPSQLQHQQQYPYQRPAYSNSNAFQDHQSMSSWGSGSTTSIDSSASSHDGSITRMLPHHIHLAKHEGYELDRPNEFFQKYGTRILTLLQMLKYGVTIAGIVVPALAPLKLKEGIDKIHRGLAFAENNLEPKVDYAIQYLEDLASNFANGASVDTMPDNQRSNQDRIMNSPREPVNELEALEGADLRHLSSFLKIKDEGKVLGNLYRIVTNEGHVKWVCLDHYRENYRDSSIKQFRDAVAVNNGTFEETTGKVSVRLSSSTIAKQFYESLERARFIQELSLVLDWETTLDDLRSLQDTIRKANVAILKLDFCNTQSPSWELFGRNRRYDPILQMMADAKLQALYLMRCDGFWSRLSKMVATATTSFPSSILLRVLSVQGAIESWKAEQQRMEEFLKHCSHLTDLRLQCGDVDTTFKLVKNATSGFQYLRNLELSVSEANRQEQVTVEIAQPQAEILSMSITTNKRPYTQLIYSGHVRKLILYNAFSLSAERATLEKFIQQNQHIHELAIRCSVHEFVPVFEFIRARAAYSKNLCLVKVQDLDGCNKISSKDLKNPESTLLELLSPEPAGREEILRAFGWALKKVLPGMQFTPGLLKGFEEATSTKGSILQSLHINVSALNEESLDLLAKVIQYSQPTLTNLDITIYASQTNHRELSITALARFVVRISSQITRLQMHMYGLSLFLFGLASAASAVQAASTQLSRTITISGRGSVGAATFPVVSRPTLLNVVTMPNLRELDIKPEADTYGKMLHCQINPPHTHWLQIPLFSPSLKTIKFGYLDFLKDDWIVVLQSIRYEIVETLIFQGTNFSDGQVRQLLECLTSAVRDQVDRGGDGANAIALKQLRIEGSLVTSHVLSGLVAQLRLTIPSCEVHV</sequence>
<protein>
    <submittedName>
        <fullName evidence="3">Uncharacterized protein</fullName>
    </submittedName>
</protein>
<evidence type="ECO:0000256" key="1">
    <source>
        <dbReference type="SAM" id="Coils"/>
    </source>
</evidence>